<keyword evidence="3" id="KW-1185">Reference proteome</keyword>
<evidence type="ECO:0000313" key="2">
    <source>
        <dbReference type="EMBL" id="KAG0559968.1"/>
    </source>
</evidence>
<proteinExistence type="predicted"/>
<feature type="compositionally biased region" description="Basic and acidic residues" evidence="1">
    <location>
        <begin position="69"/>
        <end position="78"/>
    </location>
</feature>
<feature type="compositionally biased region" description="Pro residues" evidence="1">
    <location>
        <begin position="31"/>
        <end position="45"/>
    </location>
</feature>
<accession>A0A8T0GQI8</accession>
<comment type="caution">
    <text evidence="2">The sequence shown here is derived from an EMBL/GenBank/DDBJ whole genome shotgun (WGS) entry which is preliminary data.</text>
</comment>
<organism evidence="2 3">
    <name type="scientific">Ceratodon purpureus</name>
    <name type="common">Fire moss</name>
    <name type="synonym">Dicranum purpureum</name>
    <dbReference type="NCBI Taxonomy" id="3225"/>
    <lineage>
        <taxon>Eukaryota</taxon>
        <taxon>Viridiplantae</taxon>
        <taxon>Streptophyta</taxon>
        <taxon>Embryophyta</taxon>
        <taxon>Bryophyta</taxon>
        <taxon>Bryophytina</taxon>
        <taxon>Bryopsida</taxon>
        <taxon>Dicranidae</taxon>
        <taxon>Pseudoditrichales</taxon>
        <taxon>Ditrichaceae</taxon>
        <taxon>Ceratodon</taxon>
    </lineage>
</organism>
<sequence>MRVSPSHGNHNFSPSSPLPLPARHSSLFTVVPPPKPHATPCPAPLPSHRSEPTPHRIQHQKNRPIAPRRANDERHADAESGASAVVVRRRWCDALRCDAMRCEQSKRAL</sequence>
<name>A0A8T0GQI8_CERPU</name>
<feature type="compositionally biased region" description="Polar residues" evidence="1">
    <location>
        <begin position="1"/>
        <end position="15"/>
    </location>
</feature>
<gene>
    <name evidence="2" type="ORF">KC19_10G143100</name>
</gene>
<evidence type="ECO:0000313" key="3">
    <source>
        <dbReference type="Proteomes" id="UP000822688"/>
    </source>
</evidence>
<evidence type="ECO:0000256" key="1">
    <source>
        <dbReference type="SAM" id="MobiDB-lite"/>
    </source>
</evidence>
<dbReference type="EMBL" id="CM026431">
    <property type="protein sequence ID" value="KAG0559968.1"/>
    <property type="molecule type" value="Genomic_DNA"/>
</dbReference>
<feature type="region of interest" description="Disordered" evidence="1">
    <location>
        <begin position="1"/>
        <end position="83"/>
    </location>
</feature>
<protein>
    <submittedName>
        <fullName evidence="2">Uncharacterized protein</fullName>
    </submittedName>
</protein>
<reference evidence="2" key="1">
    <citation type="submission" date="2020-06" db="EMBL/GenBank/DDBJ databases">
        <title>WGS assembly of Ceratodon purpureus strain R40.</title>
        <authorList>
            <person name="Carey S.B."/>
            <person name="Jenkins J."/>
            <person name="Shu S."/>
            <person name="Lovell J.T."/>
            <person name="Sreedasyam A."/>
            <person name="Maumus F."/>
            <person name="Tiley G.P."/>
            <person name="Fernandez-Pozo N."/>
            <person name="Barry K."/>
            <person name="Chen C."/>
            <person name="Wang M."/>
            <person name="Lipzen A."/>
            <person name="Daum C."/>
            <person name="Saski C.A."/>
            <person name="Payton A.C."/>
            <person name="Mcbreen J.C."/>
            <person name="Conrad R.E."/>
            <person name="Kollar L.M."/>
            <person name="Olsson S."/>
            <person name="Huttunen S."/>
            <person name="Landis J.B."/>
            <person name="Wickett N.J."/>
            <person name="Johnson M.G."/>
            <person name="Rensing S.A."/>
            <person name="Grimwood J."/>
            <person name="Schmutz J."/>
            <person name="Mcdaniel S.F."/>
        </authorList>
    </citation>
    <scope>NUCLEOTIDE SEQUENCE</scope>
    <source>
        <strain evidence="2">R40</strain>
    </source>
</reference>
<dbReference type="Proteomes" id="UP000822688">
    <property type="component" value="Chromosome 10"/>
</dbReference>
<dbReference type="AlphaFoldDB" id="A0A8T0GQI8"/>